<dbReference type="AlphaFoldDB" id="A0A0D7AES4"/>
<proteinExistence type="predicted"/>
<feature type="region of interest" description="Disordered" evidence="1">
    <location>
        <begin position="1"/>
        <end position="44"/>
    </location>
</feature>
<accession>A0A0D7AES4</accession>
<dbReference type="PANTHER" id="PTHR33266">
    <property type="entry name" value="CHROMOSOME 15, WHOLE GENOME SHOTGUN SEQUENCE"/>
    <property type="match status" value="1"/>
</dbReference>
<gene>
    <name evidence="2" type="ORF">FISHEDRAFT_72276</name>
</gene>
<dbReference type="EMBL" id="KN881721">
    <property type="protein sequence ID" value="KIY49634.1"/>
    <property type="molecule type" value="Genomic_DNA"/>
</dbReference>
<sequence length="926" mass="103220">MDPHTPDNHHLKRPSSASPDAPRPAPYLRLEHKTSAQATTRRRDLDLINRREHDKLLDSKLLHGADDKSARRLLAEFELAILLCWITSASPEHLVQIGRCVDDKELFLKKHPDLAVLLQNAWSAAYLQVQSPPRPSIEDSSSMLPAFSSVNGCSTTLKSWDHPFVGNAHQLLWKHICKYVPAPSGMYAPYCTIVQSSGMGKSRCVDELSKLHFVVPLNLRNPAAQGFPASDKVLFDFFKTDCNGSDSTRIFALMNAFMISLFEILEATVNLHNPEPEQLASWFRNFMTESHTFTEQGKGRQQFYQEVINKTMMLVNNMTFECEDVGGKAGESLSQPPRMGFRAENGQFKSAFQAAKKFVTTCKNLSFASGPSHRQKPRETTTNISNKSEGPIVILAFDEAQILIREDEVSRPSSPFSRLRHVLLSMRDCPIFSLFLSTTGKITQFTAPRKLASSSRVQSGDLWLIPPFATLGWDHLARPFPAKTALESFKFSDIGFSYQVYLGRPMFGARYFAAQQPQQPPDKSGTIIRLIRFAAEKLISHEYHPGMSLTPSQKFACLAERIPIEFLSTVHTVDSEERKQVENHMRVCITVDKTFTNMVTMNPSEPVLSDGAHLIMSSSNDFNPAQALGTCLTDFSVSRGDHGEMIGLLLLTLARDKVVGMPGSMDNQGFLGIVPFLQALFNIPRSADADSASTTTVITDILQAKPSVYRNQQAKSVSLKDAFRSVSLHFNHFVKRGQQDEYDYSTISGFFARNAALLSANSQTGVDAALPSVSGTTVCRTTTALILCQYKTDPRYTAIQPELFSIMNPVTLGLLGKGETLEVPLIRIVFALEGKTPSLCCVQTQTLDNFTSYDIWVSGLTPEVFSVIDAADEQNWTSLLNASGSWRDIYRNESNDLPTQQTLESMTPMMGDDETFWRWRKGYSSS</sequence>
<evidence type="ECO:0000313" key="2">
    <source>
        <dbReference type="EMBL" id="KIY49634.1"/>
    </source>
</evidence>
<organism evidence="2 3">
    <name type="scientific">Fistulina hepatica ATCC 64428</name>
    <dbReference type="NCBI Taxonomy" id="1128425"/>
    <lineage>
        <taxon>Eukaryota</taxon>
        <taxon>Fungi</taxon>
        <taxon>Dikarya</taxon>
        <taxon>Basidiomycota</taxon>
        <taxon>Agaricomycotina</taxon>
        <taxon>Agaricomycetes</taxon>
        <taxon>Agaricomycetidae</taxon>
        <taxon>Agaricales</taxon>
        <taxon>Fistulinaceae</taxon>
        <taxon>Fistulina</taxon>
    </lineage>
</organism>
<keyword evidence="3" id="KW-1185">Reference proteome</keyword>
<reference evidence="2 3" key="1">
    <citation type="journal article" date="2015" name="Fungal Genet. Biol.">
        <title>Evolution of novel wood decay mechanisms in Agaricales revealed by the genome sequences of Fistulina hepatica and Cylindrobasidium torrendii.</title>
        <authorList>
            <person name="Floudas D."/>
            <person name="Held B.W."/>
            <person name="Riley R."/>
            <person name="Nagy L.G."/>
            <person name="Koehler G."/>
            <person name="Ransdell A.S."/>
            <person name="Younus H."/>
            <person name="Chow J."/>
            <person name="Chiniquy J."/>
            <person name="Lipzen A."/>
            <person name="Tritt A."/>
            <person name="Sun H."/>
            <person name="Haridas S."/>
            <person name="LaButti K."/>
            <person name="Ohm R.A."/>
            <person name="Kues U."/>
            <person name="Blanchette R.A."/>
            <person name="Grigoriev I.V."/>
            <person name="Minto R.E."/>
            <person name="Hibbett D.S."/>
        </authorList>
    </citation>
    <scope>NUCLEOTIDE SEQUENCE [LARGE SCALE GENOMIC DNA]</scope>
    <source>
        <strain evidence="2 3">ATCC 64428</strain>
    </source>
</reference>
<evidence type="ECO:0000256" key="1">
    <source>
        <dbReference type="SAM" id="MobiDB-lite"/>
    </source>
</evidence>
<dbReference type="PANTHER" id="PTHR33266:SF1">
    <property type="entry name" value="F-BOX DOMAIN-CONTAINING PROTEIN"/>
    <property type="match status" value="1"/>
</dbReference>
<name>A0A0D7AES4_9AGAR</name>
<evidence type="ECO:0000313" key="3">
    <source>
        <dbReference type="Proteomes" id="UP000054144"/>
    </source>
</evidence>
<dbReference type="Proteomes" id="UP000054144">
    <property type="component" value="Unassembled WGS sequence"/>
</dbReference>
<dbReference type="OrthoDB" id="107110at2759"/>
<protein>
    <submittedName>
        <fullName evidence="2">Uncharacterized protein</fullName>
    </submittedName>
</protein>